<evidence type="ECO:0000256" key="1">
    <source>
        <dbReference type="ARBA" id="ARBA00022723"/>
    </source>
</evidence>
<feature type="region of interest" description="Disordered" evidence="6">
    <location>
        <begin position="180"/>
        <end position="219"/>
    </location>
</feature>
<dbReference type="OrthoDB" id="6365676at2759"/>
<dbReference type="PANTHER" id="PTHR19818:SF139">
    <property type="entry name" value="PAIR-RULE PROTEIN ODD-PAIRED"/>
    <property type="match status" value="1"/>
</dbReference>
<feature type="region of interest" description="Disordered" evidence="6">
    <location>
        <begin position="246"/>
        <end position="470"/>
    </location>
</feature>
<feature type="region of interest" description="Disordered" evidence="6">
    <location>
        <begin position="52"/>
        <end position="112"/>
    </location>
</feature>
<evidence type="ECO:0000259" key="7">
    <source>
        <dbReference type="PROSITE" id="PS50157"/>
    </source>
</evidence>
<proteinExistence type="predicted"/>
<keyword evidence="1" id="KW-0479">Metal-binding</keyword>
<gene>
    <name evidence="8" type="ORF">EUX98_g3947</name>
</gene>
<dbReference type="InterPro" id="IPR036236">
    <property type="entry name" value="Znf_C2H2_sf"/>
</dbReference>
<evidence type="ECO:0000313" key="8">
    <source>
        <dbReference type="EMBL" id="THH30233.1"/>
    </source>
</evidence>
<dbReference type="FunFam" id="3.30.160.60:FF:000125">
    <property type="entry name" value="Putative zinc finger protein 143"/>
    <property type="match status" value="1"/>
</dbReference>
<dbReference type="SUPFAM" id="SSF57667">
    <property type="entry name" value="beta-beta-alpha zinc fingers"/>
    <property type="match status" value="1"/>
</dbReference>
<dbReference type="InterPro" id="IPR013087">
    <property type="entry name" value="Znf_C2H2_type"/>
</dbReference>
<evidence type="ECO:0000313" key="9">
    <source>
        <dbReference type="Proteomes" id="UP000308730"/>
    </source>
</evidence>
<dbReference type="Proteomes" id="UP000308730">
    <property type="component" value="Unassembled WGS sequence"/>
</dbReference>
<comment type="caution">
    <text evidence="8">The sequence shown here is derived from an EMBL/GenBank/DDBJ whole genome shotgun (WGS) entry which is preliminary data.</text>
</comment>
<feature type="compositionally biased region" description="Low complexity" evidence="6">
    <location>
        <begin position="367"/>
        <end position="376"/>
    </location>
</feature>
<feature type="domain" description="C2H2-type" evidence="7">
    <location>
        <begin position="489"/>
        <end position="519"/>
    </location>
</feature>
<dbReference type="Gene3D" id="3.30.160.60">
    <property type="entry name" value="Classic Zinc Finger"/>
    <property type="match status" value="2"/>
</dbReference>
<keyword evidence="3 5" id="KW-0863">Zinc-finger</keyword>
<keyword evidence="4" id="KW-0862">Zinc</keyword>
<dbReference type="GO" id="GO:0000978">
    <property type="term" value="F:RNA polymerase II cis-regulatory region sequence-specific DNA binding"/>
    <property type="evidence" value="ECO:0007669"/>
    <property type="project" value="TreeGrafter"/>
</dbReference>
<feature type="compositionally biased region" description="Polar residues" evidence="6">
    <location>
        <begin position="318"/>
        <end position="332"/>
    </location>
</feature>
<feature type="compositionally biased region" description="Low complexity" evidence="6">
    <location>
        <begin position="82"/>
        <end position="94"/>
    </location>
</feature>
<name>A0A4V3XIR7_9APHY</name>
<dbReference type="AlphaFoldDB" id="A0A4V3XIR7"/>
<organism evidence="8 9">
    <name type="scientific">Antrodiella citrinella</name>
    <dbReference type="NCBI Taxonomy" id="2447956"/>
    <lineage>
        <taxon>Eukaryota</taxon>
        <taxon>Fungi</taxon>
        <taxon>Dikarya</taxon>
        <taxon>Basidiomycota</taxon>
        <taxon>Agaricomycotina</taxon>
        <taxon>Agaricomycetes</taxon>
        <taxon>Polyporales</taxon>
        <taxon>Steccherinaceae</taxon>
        <taxon>Antrodiella</taxon>
    </lineage>
</organism>
<dbReference type="PROSITE" id="PS50157">
    <property type="entry name" value="ZINC_FINGER_C2H2_2"/>
    <property type="match status" value="2"/>
</dbReference>
<evidence type="ECO:0000256" key="2">
    <source>
        <dbReference type="ARBA" id="ARBA00022737"/>
    </source>
</evidence>
<protein>
    <recommendedName>
        <fullName evidence="7">C2H2-type domain-containing protein</fullName>
    </recommendedName>
</protein>
<sequence>MDSTMLLTQYNQQHRISPIHHHNTSTRLSRSQSVNGIFQPMLTSAQSSFVRSSAPRAMMQPHHSTPTHYIPGYRPSFQQGESPSNRSVSVSSGGTDVSQHSDRQEYDVPVVPSQSYNTTAEFLGGRGMAWGAPVDKMQFSDFPFQGSNMMPHYVPSQKDDSFTQHITDFSAAALPPFYDNHAPHDGSDVSLGSYGGMSGHGASSHQYPPSSNHLTSAVDSSSVSYGFGGQVNDSQQQHMSIPNMQESSYTLGSPHQLDYPSPVSLQYPASSTGGSPTRFVNLAQVSPSPTISPELIFTDLPPAAPGSPDQSCDPRAIANSSSEGSGRNSPASVTGYDGDGFGVVVQARGRRRIRQGGEPAAKRQRRSSFTSSSDGSNQLAEGESGESEKSEDDEVDGDFEDGDDDEDDDDFVLRSTSRQRVRRRSTRNGGGQEDGLSGSATFSPTLSGGRKLAPPVPVPNLTKKSRGRRVPTAPVVISQNGITKNTRTYMCRVNGCGKCFARGEHLKRHVRSIHTNEKPHKCPYPGCGKDFSRHDNLGQHMRVHKNYKPPADSIN</sequence>
<dbReference type="EMBL" id="SGPM01000089">
    <property type="protein sequence ID" value="THH30233.1"/>
    <property type="molecule type" value="Genomic_DNA"/>
</dbReference>
<reference evidence="8 9" key="1">
    <citation type="submission" date="2019-02" db="EMBL/GenBank/DDBJ databases">
        <title>Genome sequencing of the rare red list fungi Antrodiella citrinella (Flaviporus citrinellus).</title>
        <authorList>
            <person name="Buettner E."/>
            <person name="Kellner H."/>
        </authorList>
    </citation>
    <scope>NUCLEOTIDE SEQUENCE [LARGE SCALE GENOMIC DNA]</scope>
    <source>
        <strain evidence="8 9">DSM 108506</strain>
    </source>
</reference>
<feature type="domain" description="C2H2-type" evidence="7">
    <location>
        <begin position="520"/>
        <end position="549"/>
    </location>
</feature>
<dbReference type="FunFam" id="3.30.160.60:FF:001732">
    <property type="entry name" value="Zgc:162936"/>
    <property type="match status" value="1"/>
</dbReference>
<dbReference type="SMART" id="SM00355">
    <property type="entry name" value="ZnF_C2H2"/>
    <property type="match status" value="2"/>
</dbReference>
<dbReference type="PROSITE" id="PS00028">
    <property type="entry name" value="ZINC_FINGER_C2H2_1"/>
    <property type="match status" value="2"/>
</dbReference>
<dbReference type="InterPro" id="IPR050329">
    <property type="entry name" value="GLI_C2H2-zinc-finger"/>
</dbReference>
<feature type="compositionally biased region" description="Polar residues" evidence="6">
    <location>
        <begin position="201"/>
        <end position="219"/>
    </location>
</feature>
<keyword evidence="2" id="KW-0677">Repeat</keyword>
<keyword evidence="9" id="KW-1185">Reference proteome</keyword>
<evidence type="ECO:0000256" key="3">
    <source>
        <dbReference type="ARBA" id="ARBA00022771"/>
    </source>
</evidence>
<dbReference type="PANTHER" id="PTHR19818">
    <property type="entry name" value="ZINC FINGER PROTEIN ZIC AND GLI"/>
    <property type="match status" value="1"/>
</dbReference>
<dbReference type="GO" id="GO:0005634">
    <property type="term" value="C:nucleus"/>
    <property type="evidence" value="ECO:0007669"/>
    <property type="project" value="TreeGrafter"/>
</dbReference>
<accession>A0A4V3XIR7</accession>
<dbReference type="GO" id="GO:0045944">
    <property type="term" value="P:positive regulation of transcription by RNA polymerase II"/>
    <property type="evidence" value="ECO:0007669"/>
    <property type="project" value="UniProtKB-ARBA"/>
</dbReference>
<dbReference type="Pfam" id="PF00096">
    <property type="entry name" value="zf-C2H2"/>
    <property type="match status" value="2"/>
</dbReference>
<feature type="compositionally biased region" description="Polar residues" evidence="6">
    <location>
        <begin position="263"/>
        <end position="275"/>
    </location>
</feature>
<feature type="compositionally biased region" description="Basic residues" evidence="6">
    <location>
        <begin position="417"/>
        <end position="426"/>
    </location>
</feature>
<dbReference type="GO" id="GO:0005694">
    <property type="term" value="C:chromosome"/>
    <property type="evidence" value="ECO:0007669"/>
    <property type="project" value="UniProtKB-ARBA"/>
</dbReference>
<dbReference type="GO" id="GO:0008270">
    <property type="term" value="F:zinc ion binding"/>
    <property type="evidence" value="ECO:0007669"/>
    <property type="project" value="UniProtKB-KW"/>
</dbReference>
<dbReference type="GO" id="GO:0000981">
    <property type="term" value="F:DNA-binding transcription factor activity, RNA polymerase II-specific"/>
    <property type="evidence" value="ECO:0007669"/>
    <property type="project" value="UniProtKB-ARBA"/>
</dbReference>
<evidence type="ECO:0000256" key="4">
    <source>
        <dbReference type="ARBA" id="ARBA00022833"/>
    </source>
</evidence>
<feature type="compositionally biased region" description="Acidic residues" evidence="6">
    <location>
        <begin position="383"/>
        <end position="410"/>
    </location>
</feature>
<evidence type="ECO:0000256" key="5">
    <source>
        <dbReference type="PROSITE-ProRule" id="PRU00042"/>
    </source>
</evidence>
<evidence type="ECO:0000256" key="6">
    <source>
        <dbReference type="SAM" id="MobiDB-lite"/>
    </source>
</evidence>